<sequence>MAIIPAKEMLASPIKKVTNPNITAIPVKGIINILETMEIIDTLLKKYAESGKIPIQAAVETAKGLLIQTTILENNPCKIGDKFIIEKVTIKDKRKPASYNIKGFDNKIKNAAKNREILRFLLLFSNFPPINKINIMVALNTEGRKPVIDAYIIRIDIKISSLGFFGNRSMLKKKSKAIAIIPTCKPETANIC</sequence>
<comment type="caution">
    <text evidence="1">The sequence shown here is derived from an EMBL/GenBank/DDBJ whole genome shotgun (WGS) entry which is preliminary data.</text>
</comment>
<accession>X1TAM4</accession>
<dbReference type="AlphaFoldDB" id="X1TAM4"/>
<proteinExistence type="predicted"/>
<reference evidence="1" key="1">
    <citation type="journal article" date="2014" name="Front. Microbiol.">
        <title>High frequency of phylogenetically diverse reductive dehalogenase-homologous genes in deep subseafloor sedimentary metagenomes.</title>
        <authorList>
            <person name="Kawai M."/>
            <person name="Futagami T."/>
            <person name="Toyoda A."/>
            <person name="Takaki Y."/>
            <person name="Nishi S."/>
            <person name="Hori S."/>
            <person name="Arai W."/>
            <person name="Tsubouchi T."/>
            <person name="Morono Y."/>
            <person name="Uchiyama I."/>
            <person name="Ito T."/>
            <person name="Fujiyama A."/>
            <person name="Inagaki F."/>
            <person name="Takami H."/>
        </authorList>
    </citation>
    <scope>NUCLEOTIDE SEQUENCE</scope>
    <source>
        <strain evidence="1">Expedition CK06-06</strain>
    </source>
</reference>
<protein>
    <submittedName>
        <fullName evidence="1">Uncharacterized protein</fullName>
    </submittedName>
</protein>
<evidence type="ECO:0000313" key="1">
    <source>
        <dbReference type="EMBL" id="GAJ02393.1"/>
    </source>
</evidence>
<dbReference type="EMBL" id="BARW01016225">
    <property type="protein sequence ID" value="GAJ02393.1"/>
    <property type="molecule type" value="Genomic_DNA"/>
</dbReference>
<feature type="non-terminal residue" evidence="1">
    <location>
        <position position="192"/>
    </location>
</feature>
<organism evidence="1">
    <name type="scientific">marine sediment metagenome</name>
    <dbReference type="NCBI Taxonomy" id="412755"/>
    <lineage>
        <taxon>unclassified sequences</taxon>
        <taxon>metagenomes</taxon>
        <taxon>ecological metagenomes</taxon>
    </lineage>
</organism>
<gene>
    <name evidence="1" type="ORF">S12H4_28301</name>
</gene>
<name>X1TAM4_9ZZZZ</name>